<name>A8I2D6_AZOC5</name>
<dbReference type="GO" id="GO:0005886">
    <property type="term" value="C:plasma membrane"/>
    <property type="evidence" value="ECO:0007669"/>
    <property type="project" value="TreeGrafter"/>
</dbReference>
<dbReference type="HOGENOM" id="CLU_035018_0_0_5"/>
<evidence type="ECO:0000259" key="5">
    <source>
        <dbReference type="PROSITE" id="PS50850"/>
    </source>
</evidence>
<feature type="transmembrane region" description="Helical" evidence="4">
    <location>
        <begin position="359"/>
        <end position="380"/>
    </location>
</feature>
<dbReference type="CDD" id="cd17477">
    <property type="entry name" value="MFS_YcaD_like"/>
    <property type="match status" value="1"/>
</dbReference>
<keyword evidence="1 4" id="KW-0812">Transmembrane</keyword>
<reference evidence="6 7" key="3">
    <citation type="journal article" date="2008" name="BMC Genomics">
        <title>The genome of the versatile nitrogen fixer Azorhizobium caulinodans ORS571.</title>
        <authorList>
            <person name="Lee KB."/>
            <person name="Backer P.D."/>
            <person name="Aono T."/>
            <person name="Liu CT."/>
            <person name="Suzuki S."/>
            <person name="Suzuki T."/>
            <person name="Kaneko T."/>
            <person name="Yamada M."/>
            <person name="Tabata S."/>
            <person name="Kupfer D.M."/>
            <person name="Najar F.Z."/>
            <person name="Wiley G.B."/>
            <person name="Roe B."/>
            <person name="Binnewies T.T."/>
            <person name="Ussery D.W."/>
            <person name="D'Haeze W."/>
            <person name="Herder J.D."/>
            <person name="Gevers D."/>
            <person name="Vereecke D."/>
            <person name="Holsters M."/>
            <person name="Oyaizu H."/>
        </authorList>
    </citation>
    <scope>NUCLEOTIDE SEQUENCE [LARGE SCALE GENOMIC DNA]</scope>
    <source>
        <strain evidence="7">ATCC 43989 / DSM 5975 / JCM 20966 / LMG 6465 / NBRC 14845 / NCIMB 13405 / ORS 571</strain>
    </source>
</reference>
<reference evidence="7" key="2">
    <citation type="submission" date="2007-04" db="EMBL/GenBank/DDBJ databases">
        <title>Complete genome sequence of the nitrogen-fixing bacterium Azorhizobium caulinodans ORS571.</title>
        <authorList>
            <person name="Lee K.B."/>
            <person name="Backer P.D."/>
            <person name="Aono T."/>
            <person name="Liu C.T."/>
            <person name="Suzuki S."/>
            <person name="Suzuki T."/>
            <person name="Kaneko T."/>
            <person name="Yamada M."/>
            <person name="Tabata S."/>
            <person name="Kupfer D.M."/>
            <person name="Najar F.Z."/>
            <person name="Wiley G.B."/>
            <person name="Roe B."/>
            <person name="Binnewies T."/>
            <person name="Ussery D."/>
            <person name="Vereecke D."/>
            <person name="Gevers D."/>
            <person name="Holsters M."/>
            <person name="Oyaizu H."/>
        </authorList>
    </citation>
    <scope>NUCLEOTIDE SEQUENCE [LARGE SCALE GENOMIC DNA]</scope>
    <source>
        <strain evidence="7">ATCC 43989 / DSM 5975 / JCM 20966 / LMG 6465 / NBRC 14845 / NCIMB 13405 / ORS 571</strain>
    </source>
</reference>
<reference evidence="6 7" key="6">
    <citation type="journal article" date="2011" name="Appl. Environ. Microbiol.">
        <title>Involvement of the azorhizobial chromosome partition gene (parA) in the onset of bacteroid differentiation during Sesbania rostrata stem nodule development.</title>
        <authorList>
            <person name="Liu CT."/>
            <person name="Lee KB."/>
            <person name="Wang YS."/>
            <person name="Peng MH."/>
            <person name="Lee KT."/>
            <person name="Suzuki S."/>
            <person name="Suzuki T."/>
            <person name="Oyaizu H."/>
        </authorList>
    </citation>
    <scope>NUCLEOTIDE SEQUENCE [LARGE SCALE GENOMIC DNA]</scope>
    <source>
        <strain evidence="7">ATCC 43989 / DSM 5975 / JCM 20966 / LMG 6465 / NBRC 14845 / NCIMB 13405 / ORS 571</strain>
    </source>
</reference>
<feature type="transmembrane region" description="Helical" evidence="4">
    <location>
        <begin position="198"/>
        <end position="218"/>
    </location>
</feature>
<accession>A8I2D6</accession>
<feature type="transmembrane region" description="Helical" evidence="4">
    <location>
        <begin position="139"/>
        <end position="159"/>
    </location>
</feature>
<dbReference type="KEGG" id="azc:AZC_1856"/>
<evidence type="ECO:0000313" key="6">
    <source>
        <dbReference type="EMBL" id="BAF87854.1"/>
    </source>
</evidence>
<evidence type="ECO:0000256" key="3">
    <source>
        <dbReference type="ARBA" id="ARBA00023136"/>
    </source>
</evidence>
<organism evidence="6 7">
    <name type="scientific">Azorhizobium caulinodans (strain ATCC 43989 / DSM 5975 / JCM 20966 / LMG 6465 / NBRC 14845 / NCIMB 13405 / ORS 571)</name>
    <dbReference type="NCBI Taxonomy" id="438753"/>
    <lineage>
        <taxon>Bacteria</taxon>
        <taxon>Pseudomonadati</taxon>
        <taxon>Pseudomonadota</taxon>
        <taxon>Alphaproteobacteria</taxon>
        <taxon>Hyphomicrobiales</taxon>
        <taxon>Xanthobacteraceae</taxon>
        <taxon>Azorhizobium</taxon>
    </lineage>
</organism>
<feature type="transmembrane region" description="Helical" evidence="4">
    <location>
        <begin position="392"/>
        <end position="412"/>
    </location>
</feature>
<dbReference type="InterPro" id="IPR020846">
    <property type="entry name" value="MFS_dom"/>
</dbReference>
<dbReference type="STRING" id="438753.AZC_1856"/>
<feature type="domain" description="Major facilitator superfamily (MFS) profile" evidence="5">
    <location>
        <begin position="39"/>
        <end position="416"/>
    </location>
</feature>
<dbReference type="eggNOG" id="COG2807">
    <property type="taxonomic scope" value="Bacteria"/>
</dbReference>
<dbReference type="EMBL" id="AP009384">
    <property type="protein sequence ID" value="BAF87854.1"/>
    <property type="molecule type" value="Genomic_DNA"/>
</dbReference>
<reference evidence="6 7" key="5">
    <citation type="journal article" date="2010" name="Appl. Environ. Microbiol.">
        <title>phrR-like gene praR of Azorhizobium caulinodans ORS571 is essential for symbiosis with Sesbania rostrata and is involved in expression of reb genes.</title>
        <authorList>
            <person name="Akiba N."/>
            <person name="Aono T."/>
            <person name="Toyazaki H."/>
            <person name="Sato S."/>
            <person name="Oyaizu H."/>
        </authorList>
    </citation>
    <scope>NUCLEOTIDE SEQUENCE [LARGE SCALE GENOMIC DNA]</scope>
    <source>
        <strain evidence="7">ATCC 43989 / DSM 5975 / JCM 20966 / LMG 6465 / NBRC 14845 / NCIMB 13405 / ORS 571</strain>
    </source>
</reference>
<feature type="transmembrane region" description="Helical" evidence="4">
    <location>
        <begin position="273"/>
        <end position="294"/>
    </location>
</feature>
<dbReference type="Gene3D" id="1.20.1250.20">
    <property type="entry name" value="MFS general substrate transporter like domains"/>
    <property type="match status" value="2"/>
</dbReference>
<feature type="transmembrane region" description="Helical" evidence="4">
    <location>
        <begin position="45"/>
        <end position="67"/>
    </location>
</feature>
<dbReference type="Proteomes" id="UP000000270">
    <property type="component" value="Chromosome"/>
</dbReference>
<feature type="transmembrane region" description="Helical" evidence="4">
    <location>
        <begin position="301"/>
        <end position="320"/>
    </location>
</feature>
<evidence type="ECO:0000256" key="4">
    <source>
        <dbReference type="SAM" id="Phobius"/>
    </source>
</evidence>
<dbReference type="GO" id="GO:0022857">
    <property type="term" value="F:transmembrane transporter activity"/>
    <property type="evidence" value="ECO:0007669"/>
    <property type="project" value="InterPro"/>
</dbReference>
<dbReference type="Pfam" id="PF07690">
    <property type="entry name" value="MFS_1"/>
    <property type="match status" value="1"/>
</dbReference>
<feature type="transmembrane region" description="Helical" evidence="4">
    <location>
        <begin position="326"/>
        <end position="347"/>
    </location>
</feature>
<evidence type="ECO:0000256" key="2">
    <source>
        <dbReference type="ARBA" id="ARBA00022989"/>
    </source>
</evidence>
<dbReference type="PANTHER" id="PTHR23521">
    <property type="entry name" value="TRANSPORTER MFS SUPERFAMILY"/>
    <property type="match status" value="1"/>
</dbReference>
<evidence type="ECO:0000256" key="1">
    <source>
        <dbReference type="ARBA" id="ARBA00022692"/>
    </source>
</evidence>
<dbReference type="PROSITE" id="PS50850">
    <property type="entry name" value="MFS"/>
    <property type="match status" value="1"/>
</dbReference>
<dbReference type="SUPFAM" id="SSF103473">
    <property type="entry name" value="MFS general substrate transporter"/>
    <property type="match status" value="1"/>
</dbReference>
<dbReference type="AlphaFoldDB" id="A8I2D6"/>
<feature type="transmembrane region" description="Helical" evidence="4">
    <location>
        <begin position="79"/>
        <end position="98"/>
    </location>
</feature>
<gene>
    <name evidence="6" type="ordered locus">AZC_1856</name>
</gene>
<protein>
    <submittedName>
        <fullName evidence="6">Putative cyanate permease</fullName>
    </submittedName>
</protein>
<dbReference type="InterPro" id="IPR047200">
    <property type="entry name" value="MFS_YcaD-like"/>
</dbReference>
<dbReference type="InterPro" id="IPR011701">
    <property type="entry name" value="MFS"/>
</dbReference>
<feature type="transmembrane region" description="Helical" evidence="4">
    <location>
        <begin position="110"/>
        <end position="133"/>
    </location>
</feature>
<keyword evidence="3 4" id="KW-0472">Membrane</keyword>
<feature type="transmembrane region" description="Helical" evidence="4">
    <location>
        <begin position="171"/>
        <end position="192"/>
    </location>
</feature>
<sequence>MPPGRSSAAVACSVHPPPAGGPRVPRVFMHAPEQAISGAGRTASIAAAIGAVSVVGIGLSLSIPLLALELESRGIANTWIGVNTAVAGIATIFTAPFVPLMVRKLGVRGVLSLAIVLTAVTLLGFKAIPSFAMWFPLRFVFGAALCVLFAVSEFWINAVCSPKRRGLMMGLYATGLSIGAAMGPVILGVLGSRGWEPYLAGAAVMMLGLIPILLAHGVTPKIHEEDHHGVLGFVRRSPIATLAALMFGAVETAVMSFLPLYGVRLGLSAAEASLLLTIAVLGNVAFQIPLGLISDRIDRRYLLLFCALAGTVGAATLPFVPVETLAFKVAVFLATGIVGSIYTVGLAHLGERFRGADLAAANAAFVMLYSIGLVIGPPVVGFGMDAYNPYGFAFVVAGLLGTYVAVVVACLVRAEARDGLTSQGR</sequence>
<keyword evidence="7" id="KW-1185">Reference proteome</keyword>
<proteinExistence type="predicted"/>
<feature type="transmembrane region" description="Helical" evidence="4">
    <location>
        <begin position="239"/>
        <end position="261"/>
    </location>
</feature>
<keyword evidence="2 4" id="KW-1133">Transmembrane helix</keyword>
<dbReference type="PANTHER" id="PTHR23521:SF3">
    <property type="entry name" value="MFS TRANSPORTER"/>
    <property type="match status" value="1"/>
</dbReference>
<evidence type="ECO:0000313" key="7">
    <source>
        <dbReference type="Proteomes" id="UP000000270"/>
    </source>
</evidence>
<dbReference type="InterPro" id="IPR036259">
    <property type="entry name" value="MFS_trans_sf"/>
</dbReference>
<reference evidence="6 7" key="4">
    <citation type="journal article" date="2009" name="Appl. Environ. Microbiol.">
        <title>Comparative genome-wide transcriptional profiling of Azorhizobium caulinodans ORS571 grown under free-living and symbiotic conditions.</title>
        <authorList>
            <person name="Tsukada S."/>
            <person name="Aono T."/>
            <person name="Akiba N."/>
            <person name="Lee KB."/>
            <person name="Liu CT."/>
            <person name="Toyazaki H."/>
            <person name="Oyaizu H."/>
        </authorList>
    </citation>
    <scope>NUCLEOTIDE SEQUENCE [LARGE SCALE GENOMIC DNA]</scope>
    <source>
        <strain evidence="7">ATCC 43989 / DSM 5975 / JCM 20966 / LMG 6465 / NBRC 14845 / NCIMB 13405 / ORS 571</strain>
    </source>
</reference>
<reference evidence="6 7" key="1">
    <citation type="journal article" date="2007" name="Appl. Environ. Microbiol.">
        <title>Rhizobial factors required for stem nodule maturation and maintenance in Sesbania rostrata-Azorhizobium caulinodans ORS571 symbiosis.</title>
        <authorList>
            <person name="Suzuki S."/>
            <person name="Aono T."/>
            <person name="Lee KB."/>
            <person name="Suzuki T."/>
            <person name="Liu CT."/>
            <person name="Miwa H."/>
            <person name="Wakao S."/>
            <person name="Iki T."/>
            <person name="Oyaizu H."/>
        </authorList>
    </citation>
    <scope>NUCLEOTIDE SEQUENCE [LARGE SCALE GENOMIC DNA]</scope>
    <source>
        <strain evidence="7">ATCC 43989 / DSM 5975 / JCM 20966 / LMG 6465 / NBRC 14845 / NCIMB 13405 / ORS 571</strain>
    </source>
</reference>